<gene>
    <name evidence="4" type="ORF">BO80DRAFT_365638</name>
</gene>
<dbReference type="Proteomes" id="UP000249402">
    <property type="component" value="Unassembled WGS sequence"/>
</dbReference>
<reference evidence="4 5" key="1">
    <citation type="submission" date="2018-02" db="EMBL/GenBank/DDBJ databases">
        <title>The genomes of Aspergillus section Nigri reveals drivers in fungal speciation.</title>
        <authorList>
            <consortium name="DOE Joint Genome Institute"/>
            <person name="Vesth T.C."/>
            <person name="Nybo J."/>
            <person name="Theobald S."/>
            <person name="Brandl J."/>
            <person name="Frisvad J.C."/>
            <person name="Nielsen K.F."/>
            <person name="Lyhne E.K."/>
            <person name="Kogle M.E."/>
            <person name="Kuo A."/>
            <person name="Riley R."/>
            <person name="Clum A."/>
            <person name="Nolan M."/>
            <person name="Lipzen A."/>
            <person name="Salamov A."/>
            <person name="Henrissat B."/>
            <person name="Wiebenga A."/>
            <person name="De vries R.P."/>
            <person name="Grigoriev I.V."/>
            <person name="Mortensen U.H."/>
            <person name="Andersen M.R."/>
            <person name="Baker S.E."/>
        </authorList>
    </citation>
    <scope>NUCLEOTIDE SEQUENCE [LARGE SCALE GENOMIC DNA]</scope>
    <source>
        <strain evidence="4 5">CBS 121593</strain>
    </source>
</reference>
<feature type="non-terminal residue" evidence="4">
    <location>
        <position position="1"/>
    </location>
</feature>
<dbReference type="PANTHER" id="PTHR23023">
    <property type="entry name" value="DIMETHYLANILINE MONOOXYGENASE"/>
    <property type="match status" value="1"/>
</dbReference>
<organism evidence="4 5">
    <name type="scientific">Aspergillus ibericus CBS 121593</name>
    <dbReference type="NCBI Taxonomy" id="1448316"/>
    <lineage>
        <taxon>Eukaryota</taxon>
        <taxon>Fungi</taxon>
        <taxon>Dikarya</taxon>
        <taxon>Ascomycota</taxon>
        <taxon>Pezizomycotina</taxon>
        <taxon>Eurotiomycetes</taxon>
        <taxon>Eurotiomycetidae</taxon>
        <taxon>Eurotiales</taxon>
        <taxon>Aspergillaceae</taxon>
        <taxon>Aspergillus</taxon>
        <taxon>Aspergillus subgen. Circumdati</taxon>
    </lineage>
</organism>
<evidence type="ECO:0000313" key="4">
    <source>
        <dbReference type="EMBL" id="RAK96674.1"/>
    </source>
</evidence>
<dbReference type="EMBL" id="KZ824471">
    <property type="protein sequence ID" value="RAK96674.1"/>
    <property type="molecule type" value="Genomic_DNA"/>
</dbReference>
<dbReference type="STRING" id="1448316.A0A395GMR9"/>
<evidence type="ECO:0000256" key="3">
    <source>
        <dbReference type="ARBA" id="ARBA00023002"/>
    </source>
</evidence>
<dbReference type="Gene3D" id="3.50.50.60">
    <property type="entry name" value="FAD/NAD(P)-binding domain"/>
    <property type="match status" value="1"/>
</dbReference>
<dbReference type="InterPro" id="IPR050346">
    <property type="entry name" value="FMO-like"/>
</dbReference>
<keyword evidence="3" id="KW-0560">Oxidoreductase</keyword>
<evidence type="ECO:0000256" key="1">
    <source>
        <dbReference type="ARBA" id="ARBA00022630"/>
    </source>
</evidence>
<dbReference type="AlphaFoldDB" id="A0A395GMR9"/>
<accession>A0A395GMR9</accession>
<evidence type="ECO:0000256" key="2">
    <source>
        <dbReference type="ARBA" id="ARBA00022827"/>
    </source>
</evidence>
<dbReference type="GO" id="GO:0016491">
    <property type="term" value="F:oxidoreductase activity"/>
    <property type="evidence" value="ECO:0007669"/>
    <property type="project" value="UniProtKB-KW"/>
</dbReference>
<keyword evidence="2" id="KW-0274">FAD</keyword>
<proteinExistence type="predicted"/>
<dbReference type="RefSeq" id="XP_025571002.1">
    <property type="nucleotide sequence ID" value="XM_025716209.1"/>
</dbReference>
<dbReference type="VEuPathDB" id="FungiDB:BO80DRAFT_365638"/>
<evidence type="ECO:0008006" key="6">
    <source>
        <dbReference type="Google" id="ProtNLM"/>
    </source>
</evidence>
<sequence>IHTEKLILATGLTSQPYLPPIPGDTTYPHPIIHPRDLLTHQPTLFTPTKQLTIYGGTKSAWDAVHSATTSGARVTWIIRSSGHGPCWMTPPYVTPLKKQLEKLVTTRLLTWFSPCLWGDADGYGFVRSFLHGTGLGRKIVDIFWAILEQDLTQLNNYDAHPETQKLKPWMSPFWAASGLSILNYPTDFFALVREGKVRVIIDDITSLDATGGIHLKTTNEVIQSDGLICATGWQVTPNMLFTPLGIDKELGFPWAEDSIPSTMVEKADEVIRERFPKLRDSPQLHAGYTPLGEDAPATARHPFRLARFMVPPAFAKERSIVVLGAVMTINTPLVAQVQALWGAAFLGGKKKGVDGDEGMDVDLVWETALHSQFGVHRYPGGFGKRNPDFVFDALAYVDLLLQDLGIEKGRKRGWWTWLRPYGMEDYRGLVEEWMR</sequence>
<evidence type="ECO:0000313" key="5">
    <source>
        <dbReference type="Proteomes" id="UP000249402"/>
    </source>
</evidence>
<dbReference type="GeneID" id="37221074"/>
<dbReference type="OrthoDB" id="2915840at2759"/>
<keyword evidence="1" id="KW-0285">Flavoprotein</keyword>
<keyword evidence="5" id="KW-1185">Reference proteome</keyword>
<dbReference type="InterPro" id="IPR036188">
    <property type="entry name" value="FAD/NAD-bd_sf"/>
</dbReference>
<dbReference type="SUPFAM" id="SSF51905">
    <property type="entry name" value="FAD/NAD(P)-binding domain"/>
    <property type="match status" value="2"/>
</dbReference>
<protein>
    <recommendedName>
        <fullName evidence="6">FAD/NAD(P)-binding domain-containing protein</fullName>
    </recommendedName>
</protein>
<name>A0A395GMR9_9EURO</name>